<sequence>MLNHHLAPPNTITFTWPDRDCCTGFRSTSLQYPEGMDTNWLDAFIDSFKRLAGRGSESSILVYRKAMNSIFNFIVECGIAQFPPGNWDSHLHGHFESCLSTTQSPKERMVVWSYSRQIYLELVRQGWIPKSAHVPNNKIRGGCFEEPTAPLGANLERMAVPHTLDLVHPKHMLIARGLELEDDEYLLKIKGKFQRATDAVMEGCTEYWEDMKKCHEIGRKLRETIPEAEIIRVLNSGDYFKNGVHLAEPDAPNGLAWTLAIVHWYLTTGPGFIALNITELSKAPFFSEIMCSDYNNNRFSKRLQDVAGHMPAGTSSSEYLTRLLGLLSMRDCAVASSILIMENPSFTSMSLTNCDLYTQSGRYYLRARDVNCFSVFSVSKPRASRRNMSALSSLSEMIITDVIKLTVIIRARLKAEGKKNWRKLFLFASREKLGSSRGMGNAMCGTKRYRGSTVFTAIEDHLSRVNIEVSGFTLSALRTAQGLICFLECGSLNKVASLLGNTVRTVRKYYIPSWLIVHWASRIIRLMQQKLIVIATDSFPWQLEATDFEPSNSCAYLSRKCCFQ</sequence>
<gene>
    <name evidence="1" type="ORF">KJF94_08890</name>
</gene>
<evidence type="ECO:0000313" key="2">
    <source>
        <dbReference type="Proteomes" id="UP000681155"/>
    </source>
</evidence>
<dbReference type="Proteomes" id="UP000681155">
    <property type="component" value="Chromosome"/>
</dbReference>
<name>A0ABX8F152_9PSED</name>
<reference evidence="1 2" key="1">
    <citation type="submission" date="2021-05" db="EMBL/GenBank/DDBJ databases">
        <title>Complete genome of the cytokinin-producing biocontrol strain Pseudomonas fluorescens G20-18.</title>
        <authorList>
            <person name="Nielsen T.K."/>
            <person name="Mekureyaw M.F."/>
            <person name="Hansen L.H."/>
            <person name="Nicolaisen M.H."/>
            <person name="Roitsch T.G."/>
            <person name="Hennessy R.C."/>
        </authorList>
    </citation>
    <scope>NUCLEOTIDE SEQUENCE [LARGE SCALE GENOMIC DNA]</scope>
    <source>
        <strain evidence="1 2">G20-18</strain>
    </source>
</reference>
<evidence type="ECO:0000313" key="1">
    <source>
        <dbReference type="EMBL" id="QVW25644.1"/>
    </source>
</evidence>
<proteinExistence type="predicted"/>
<organism evidence="1 2">
    <name type="scientific">Pseudomonas hormoni</name>
    <dbReference type="NCBI Taxonomy" id="3093767"/>
    <lineage>
        <taxon>Bacteria</taxon>
        <taxon>Pseudomonadati</taxon>
        <taxon>Pseudomonadota</taxon>
        <taxon>Gammaproteobacteria</taxon>
        <taxon>Pseudomonadales</taxon>
        <taxon>Pseudomonadaceae</taxon>
        <taxon>Pseudomonas</taxon>
    </lineage>
</organism>
<keyword evidence="2" id="KW-1185">Reference proteome</keyword>
<evidence type="ECO:0008006" key="3">
    <source>
        <dbReference type="Google" id="ProtNLM"/>
    </source>
</evidence>
<protein>
    <recommendedName>
        <fullName evidence="3">Core-binding (CB) domain-containing protein</fullName>
    </recommendedName>
</protein>
<dbReference type="RefSeq" id="WP_214382670.1">
    <property type="nucleotide sequence ID" value="NZ_CP075566.1"/>
</dbReference>
<accession>A0ABX8F152</accession>
<dbReference type="EMBL" id="CP075566">
    <property type="protein sequence ID" value="QVW25644.1"/>
    <property type="molecule type" value="Genomic_DNA"/>
</dbReference>